<dbReference type="Pfam" id="PF00480">
    <property type="entry name" value="ROK"/>
    <property type="match status" value="1"/>
</dbReference>
<dbReference type="PANTHER" id="PTHR42742:SF3">
    <property type="entry name" value="FRUCTOKINASE"/>
    <property type="match status" value="1"/>
</dbReference>
<dbReference type="GO" id="GO:0046872">
    <property type="term" value="F:metal ion binding"/>
    <property type="evidence" value="ECO:0007669"/>
    <property type="project" value="UniProtKB-KW"/>
</dbReference>
<accession>A0AAE2VBB1</accession>
<dbReference type="CDD" id="cd24067">
    <property type="entry name" value="ASKHA_NBD_ROK_BsFRK-like"/>
    <property type="match status" value="1"/>
</dbReference>
<dbReference type="Gene3D" id="3.30.420.40">
    <property type="match status" value="2"/>
</dbReference>
<evidence type="ECO:0000256" key="4">
    <source>
        <dbReference type="ARBA" id="ARBA00022842"/>
    </source>
</evidence>
<evidence type="ECO:0000256" key="1">
    <source>
        <dbReference type="ARBA" id="ARBA00001946"/>
    </source>
</evidence>
<name>A0AAE2VBB1_9BACT</name>
<dbReference type="RefSeq" id="WP_309488138.1">
    <property type="nucleotide sequence ID" value="NZ_JAENIG010000001.1"/>
</dbReference>
<dbReference type="InterPro" id="IPR000600">
    <property type="entry name" value="ROK"/>
</dbReference>
<comment type="cofactor">
    <cofactor evidence="1">
        <name>Mg(2+)</name>
        <dbReference type="ChEBI" id="CHEBI:18420"/>
    </cofactor>
</comment>
<evidence type="ECO:0000256" key="2">
    <source>
        <dbReference type="ARBA" id="ARBA00022723"/>
    </source>
</evidence>
<dbReference type="AlphaFoldDB" id="A0AAE2VBB1"/>
<evidence type="ECO:0000256" key="5">
    <source>
        <dbReference type="ARBA" id="ARBA00038887"/>
    </source>
</evidence>
<reference evidence="7" key="1">
    <citation type="submission" date="2021-01" db="EMBL/GenBank/DDBJ databases">
        <title>Modified the classification status of verrucomicrobia.</title>
        <authorList>
            <person name="Feng X."/>
        </authorList>
    </citation>
    <scope>NUCLEOTIDE SEQUENCE</scope>
    <source>
        <strain evidence="7">5K15</strain>
    </source>
</reference>
<sequence length="293" mass="30927">MSNRLLGAVEAGGTKMACAVAREPDKILEETRFPTSEPEGTFAQVDAFFTQAEAKHGRVDALGYGTFGPAGVNPAESTYGQILKTPKDGWEGVDVLGFLREKFPKTKLAFDTDVNAAALGEGRYGAAQGLQDFIYITVGTGIGGGVVIDGKPLHAQPHAEIGHMRVPLLEGELDDFPGSCQFHGRCLEGLASGTAIGARWGIPATELPKDHPAWDLEAGYLAAMVQNLVACFAPQKIILGGGVMNQKFLLGKVKARYLAEMAGYWSGHEDLLVLPELGNQAGITGALIMASSA</sequence>
<dbReference type="GO" id="GO:0008865">
    <property type="term" value="F:fructokinase activity"/>
    <property type="evidence" value="ECO:0007669"/>
    <property type="project" value="UniProtKB-EC"/>
</dbReference>
<protein>
    <recommendedName>
        <fullName evidence="5">fructokinase</fullName>
        <ecNumber evidence="5">2.7.1.4</ecNumber>
    </recommendedName>
</protein>
<keyword evidence="4" id="KW-0460">Magnesium</keyword>
<evidence type="ECO:0000256" key="3">
    <source>
        <dbReference type="ARBA" id="ARBA00022833"/>
    </source>
</evidence>
<comment type="catalytic activity">
    <reaction evidence="6">
        <text>D-fructose + ATP = D-fructose 6-phosphate + ADP + H(+)</text>
        <dbReference type="Rhea" id="RHEA:16125"/>
        <dbReference type="ChEBI" id="CHEBI:15378"/>
        <dbReference type="ChEBI" id="CHEBI:30616"/>
        <dbReference type="ChEBI" id="CHEBI:37721"/>
        <dbReference type="ChEBI" id="CHEBI:61527"/>
        <dbReference type="ChEBI" id="CHEBI:456216"/>
        <dbReference type="EC" id="2.7.1.4"/>
    </reaction>
</comment>
<comment type="caution">
    <text evidence="7">The sequence shown here is derived from an EMBL/GenBank/DDBJ whole genome shotgun (WGS) entry which is preliminary data.</text>
</comment>
<evidence type="ECO:0000256" key="6">
    <source>
        <dbReference type="ARBA" id="ARBA00048451"/>
    </source>
</evidence>
<keyword evidence="3" id="KW-0862">Zinc</keyword>
<dbReference type="PANTHER" id="PTHR42742">
    <property type="entry name" value="TRANSCRIPTIONAL REPRESSOR MPRA"/>
    <property type="match status" value="1"/>
</dbReference>
<keyword evidence="2" id="KW-0479">Metal-binding</keyword>
<dbReference type="InterPro" id="IPR051804">
    <property type="entry name" value="Carb_Metab_Reg_Kinase/Isom"/>
</dbReference>
<dbReference type="InterPro" id="IPR043129">
    <property type="entry name" value="ATPase_NBD"/>
</dbReference>
<organism evidence="7 8">
    <name type="scientific">Oceaniferula flava</name>
    <dbReference type="NCBI Taxonomy" id="2800421"/>
    <lineage>
        <taxon>Bacteria</taxon>
        <taxon>Pseudomonadati</taxon>
        <taxon>Verrucomicrobiota</taxon>
        <taxon>Verrucomicrobiia</taxon>
        <taxon>Verrucomicrobiales</taxon>
        <taxon>Verrucomicrobiaceae</taxon>
        <taxon>Oceaniferula</taxon>
    </lineage>
</organism>
<dbReference type="Proteomes" id="UP000634206">
    <property type="component" value="Unassembled WGS sequence"/>
</dbReference>
<gene>
    <name evidence="7" type="ORF">JIN83_01080</name>
</gene>
<dbReference type="SUPFAM" id="SSF53067">
    <property type="entry name" value="Actin-like ATPase domain"/>
    <property type="match status" value="1"/>
</dbReference>
<dbReference type="EMBL" id="JAENIG010000001">
    <property type="protein sequence ID" value="MBK1853541.1"/>
    <property type="molecule type" value="Genomic_DNA"/>
</dbReference>
<proteinExistence type="predicted"/>
<keyword evidence="8" id="KW-1185">Reference proteome</keyword>
<evidence type="ECO:0000313" key="8">
    <source>
        <dbReference type="Proteomes" id="UP000634206"/>
    </source>
</evidence>
<dbReference type="EC" id="2.7.1.4" evidence="5"/>
<evidence type="ECO:0000313" key="7">
    <source>
        <dbReference type="EMBL" id="MBK1853541.1"/>
    </source>
</evidence>